<dbReference type="Gene3D" id="4.10.240.10">
    <property type="entry name" value="Zn(2)-C6 fungal-type DNA-binding domain"/>
    <property type="match status" value="1"/>
</dbReference>
<organism evidence="3 4">
    <name type="scientific">Melanomma pulvis-pyrius CBS 109.77</name>
    <dbReference type="NCBI Taxonomy" id="1314802"/>
    <lineage>
        <taxon>Eukaryota</taxon>
        <taxon>Fungi</taxon>
        <taxon>Dikarya</taxon>
        <taxon>Ascomycota</taxon>
        <taxon>Pezizomycotina</taxon>
        <taxon>Dothideomycetes</taxon>
        <taxon>Pleosporomycetidae</taxon>
        <taxon>Pleosporales</taxon>
        <taxon>Melanommataceae</taxon>
        <taxon>Melanomma</taxon>
    </lineage>
</organism>
<dbReference type="Pfam" id="PF11951">
    <property type="entry name" value="Fungal_trans_2"/>
    <property type="match status" value="1"/>
</dbReference>
<dbReference type="SMART" id="SM00066">
    <property type="entry name" value="GAL4"/>
    <property type="match status" value="1"/>
</dbReference>
<evidence type="ECO:0000256" key="1">
    <source>
        <dbReference type="ARBA" id="ARBA00023242"/>
    </source>
</evidence>
<keyword evidence="1" id="KW-0539">Nucleus</keyword>
<dbReference type="PANTHER" id="PTHR38791">
    <property type="entry name" value="ZN(II)2CYS6 TRANSCRIPTION FACTOR (EUROFUNG)-RELATED-RELATED"/>
    <property type="match status" value="1"/>
</dbReference>
<dbReference type="InterPro" id="IPR053175">
    <property type="entry name" value="DHMBA_Reg_Transcription_Factor"/>
</dbReference>
<feature type="domain" description="Zn(2)-C6 fungal-type" evidence="2">
    <location>
        <begin position="17"/>
        <end position="45"/>
    </location>
</feature>
<evidence type="ECO:0000259" key="2">
    <source>
        <dbReference type="PROSITE" id="PS50048"/>
    </source>
</evidence>
<protein>
    <recommendedName>
        <fullName evidence="2">Zn(2)-C6 fungal-type domain-containing protein</fullName>
    </recommendedName>
</protein>
<dbReference type="AlphaFoldDB" id="A0A6A6XWG7"/>
<dbReference type="CDD" id="cd00067">
    <property type="entry name" value="GAL4"/>
    <property type="match status" value="1"/>
</dbReference>
<dbReference type="InterPro" id="IPR001138">
    <property type="entry name" value="Zn2Cys6_DnaBD"/>
</dbReference>
<dbReference type="EMBL" id="MU001743">
    <property type="protein sequence ID" value="KAF2800719.1"/>
    <property type="molecule type" value="Genomic_DNA"/>
</dbReference>
<dbReference type="PROSITE" id="PS50048">
    <property type="entry name" value="ZN2_CY6_FUNGAL_2"/>
    <property type="match status" value="1"/>
</dbReference>
<dbReference type="CDD" id="cd12148">
    <property type="entry name" value="fungal_TF_MHR"/>
    <property type="match status" value="1"/>
</dbReference>
<reference evidence="3" key="1">
    <citation type="journal article" date="2020" name="Stud. Mycol.">
        <title>101 Dothideomycetes genomes: a test case for predicting lifestyles and emergence of pathogens.</title>
        <authorList>
            <person name="Haridas S."/>
            <person name="Albert R."/>
            <person name="Binder M."/>
            <person name="Bloem J."/>
            <person name="Labutti K."/>
            <person name="Salamov A."/>
            <person name="Andreopoulos B."/>
            <person name="Baker S."/>
            <person name="Barry K."/>
            <person name="Bills G."/>
            <person name="Bluhm B."/>
            <person name="Cannon C."/>
            <person name="Castanera R."/>
            <person name="Culley D."/>
            <person name="Daum C."/>
            <person name="Ezra D."/>
            <person name="Gonzalez J."/>
            <person name="Henrissat B."/>
            <person name="Kuo A."/>
            <person name="Liang C."/>
            <person name="Lipzen A."/>
            <person name="Lutzoni F."/>
            <person name="Magnuson J."/>
            <person name="Mondo S."/>
            <person name="Nolan M."/>
            <person name="Ohm R."/>
            <person name="Pangilinan J."/>
            <person name="Park H.-J."/>
            <person name="Ramirez L."/>
            <person name="Alfaro M."/>
            <person name="Sun H."/>
            <person name="Tritt A."/>
            <person name="Yoshinaga Y."/>
            <person name="Zwiers L.-H."/>
            <person name="Turgeon B."/>
            <person name="Goodwin S."/>
            <person name="Spatafora J."/>
            <person name="Crous P."/>
            <person name="Grigoriev I."/>
        </authorList>
    </citation>
    <scope>NUCLEOTIDE SEQUENCE</scope>
    <source>
        <strain evidence="3">CBS 109.77</strain>
    </source>
</reference>
<proteinExistence type="predicted"/>
<dbReference type="OrthoDB" id="2991872at2759"/>
<dbReference type="InterPro" id="IPR036864">
    <property type="entry name" value="Zn2-C6_fun-type_DNA-bd_sf"/>
</dbReference>
<dbReference type="GO" id="GO:0000981">
    <property type="term" value="F:DNA-binding transcription factor activity, RNA polymerase II-specific"/>
    <property type="evidence" value="ECO:0007669"/>
    <property type="project" value="InterPro"/>
</dbReference>
<accession>A0A6A6XWG7</accession>
<sequence>MISRSAGTSNTGGKSRGCASCKKRKIKCDQSKPACTQCLKSGWVCPGYPSVSDLVFRNQTGSLVQKLHRGFSPSIVDRATAFFISQYVFQRHPDGSTPPSRGHYEYLPALLHGESSSSVLTTTVAAAGLAGLANAGNSNAWRIDAHAMHGLAICRLKEALEDPCQATSNKTLVAIVLMGTFEQIASADASSMHFFSQHIMAVAKCIELHGSNQFQSVVSIGLLGEIRRLVIMTLHRLQEPVPPALEKWSSWTGNIIHEDEAPANSFGVISSQLVAVRAKLKQKAICDPTVVAEMLLPIDEKLETWRSELPWSWKYKSYTAIDSTASSGDTYQSHYDVYEDLWVASVWNSYRTSRLLLYEHIMSTTLKYGSAEDNDMLQAAAKVLKAMADEICHSVPFHLGIQRHRNSSSFQDSDAIPGCYLLIWPLFASGMRRTTPWQQKEWIVEKLRYIGTRMGLRLAMSMADRVAMEKRPSSGSEVWVMGEWYPK</sequence>
<dbReference type="PROSITE" id="PS00463">
    <property type="entry name" value="ZN2_CY6_FUNGAL_1"/>
    <property type="match status" value="1"/>
</dbReference>
<name>A0A6A6XWG7_9PLEO</name>
<dbReference type="SUPFAM" id="SSF57701">
    <property type="entry name" value="Zn2/Cys6 DNA-binding domain"/>
    <property type="match status" value="1"/>
</dbReference>
<dbReference type="Pfam" id="PF00172">
    <property type="entry name" value="Zn_clus"/>
    <property type="match status" value="1"/>
</dbReference>
<dbReference type="GO" id="GO:0008270">
    <property type="term" value="F:zinc ion binding"/>
    <property type="evidence" value="ECO:0007669"/>
    <property type="project" value="InterPro"/>
</dbReference>
<dbReference type="PANTHER" id="PTHR38791:SF5">
    <property type="entry name" value="TRANSCRIPTION FACTOR DBAG-RELATED"/>
    <property type="match status" value="1"/>
</dbReference>
<dbReference type="InterPro" id="IPR021858">
    <property type="entry name" value="Fun_TF"/>
</dbReference>
<keyword evidence="4" id="KW-1185">Reference proteome</keyword>
<evidence type="ECO:0000313" key="4">
    <source>
        <dbReference type="Proteomes" id="UP000799757"/>
    </source>
</evidence>
<evidence type="ECO:0000313" key="3">
    <source>
        <dbReference type="EMBL" id="KAF2800719.1"/>
    </source>
</evidence>
<dbReference type="Proteomes" id="UP000799757">
    <property type="component" value="Unassembled WGS sequence"/>
</dbReference>
<gene>
    <name evidence="3" type="ORF">K505DRAFT_292162</name>
</gene>